<dbReference type="InterPro" id="IPR035093">
    <property type="entry name" value="RelE/ParE_toxin_dom_sf"/>
</dbReference>
<dbReference type="InterPro" id="IPR007712">
    <property type="entry name" value="RelE/ParE_toxin"/>
</dbReference>
<dbReference type="Proteomes" id="UP000322159">
    <property type="component" value="Chromosome"/>
</dbReference>
<dbReference type="SUPFAM" id="SSF143011">
    <property type="entry name" value="RelE-like"/>
    <property type="match status" value="1"/>
</dbReference>
<dbReference type="RefSeq" id="WP_149325167.1">
    <property type="nucleotide sequence ID" value="NZ_CP043504.1"/>
</dbReference>
<dbReference type="PANTHER" id="PTHR33755:SF8">
    <property type="entry name" value="TOXIN PARE2"/>
    <property type="match status" value="1"/>
</dbReference>
<evidence type="ECO:0000313" key="4">
    <source>
        <dbReference type="Proteomes" id="UP000322159"/>
    </source>
</evidence>
<dbReference type="KEGG" id="lyk:FLP23_06850"/>
<dbReference type="InterPro" id="IPR051803">
    <property type="entry name" value="TA_system_RelE-like_toxin"/>
</dbReference>
<dbReference type="Gene3D" id="3.30.2310.20">
    <property type="entry name" value="RelE-like"/>
    <property type="match status" value="1"/>
</dbReference>
<name>A0A5C1YA53_9MICO</name>
<organism evidence="3 4">
    <name type="scientific">Protaetiibacter larvae</name>
    <dbReference type="NCBI Taxonomy" id="2592654"/>
    <lineage>
        <taxon>Bacteria</taxon>
        <taxon>Bacillati</taxon>
        <taxon>Actinomycetota</taxon>
        <taxon>Actinomycetes</taxon>
        <taxon>Micrococcales</taxon>
        <taxon>Microbacteriaceae</taxon>
        <taxon>Protaetiibacter</taxon>
    </lineage>
</organism>
<gene>
    <name evidence="3" type="ORF">FLP23_06850</name>
</gene>
<keyword evidence="4" id="KW-1185">Reference proteome</keyword>
<reference evidence="3 4" key="1">
    <citation type="submission" date="2019-09" db="EMBL/GenBank/DDBJ databases">
        <title>Genome sequencing of strain KACC 19322.</title>
        <authorList>
            <person name="Heo J."/>
            <person name="Kim S.-J."/>
            <person name="Kim J.-S."/>
            <person name="Hong S.-B."/>
            <person name="Kwon S.-W."/>
        </authorList>
    </citation>
    <scope>NUCLEOTIDE SEQUENCE [LARGE SCALE GENOMIC DNA]</scope>
    <source>
        <strain evidence="3 4">KACC 19322</strain>
    </source>
</reference>
<protein>
    <submittedName>
        <fullName evidence="3">Type II toxin-antitoxin system RelE/ParE family toxin</fullName>
    </submittedName>
</protein>
<dbReference type="AlphaFoldDB" id="A0A5C1YA53"/>
<comment type="similarity">
    <text evidence="1">Belongs to the RelE toxin family.</text>
</comment>
<dbReference type="Pfam" id="PF05016">
    <property type="entry name" value="ParE_toxin"/>
    <property type="match status" value="1"/>
</dbReference>
<keyword evidence="2" id="KW-1277">Toxin-antitoxin system</keyword>
<evidence type="ECO:0000256" key="1">
    <source>
        <dbReference type="ARBA" id="ARBA00006226"/>
    </source>
</evidence>
<evidence type="ECO:0000256" key="2">
    <source>
        <dbReference type="ARBA" id="ARBA00022649"/>
    </source>
</evidence>
<dbReference type="PANTHER" id="PTHR33755">
    <property type="entry name" value="TOXIN PARE1-RELATED"/>
    <property type="match status" value="1"/>
</dbReference>
<dbReference type="OrthoDB" id="4965954at2"/>
<dbReference type="EMBL" id="CP043504">
    <property type="protein sequence ID" value="QEO09747.1"/>
    <property type="molecule type" value="Genomic_DNA"/>
</dbReference>
<sequence length="101" mass="12061">MTYRVRLTRNAQRDRDRVLAWYDAEAPDQSGRFVDEFYATARRLEDFPRSSPELRGGARRANLHVFPYQLWYRVHEEAQEVEIIAVLHHRQDSAEFDGRLL</sequence>
<accession>A0A5C1YA53</accession>
<evidence type="ECO:0000313" key="3">
    <source>
        <dbReference type="EMBL" id="QEO09747.1"/>
    </source>
</evidence>
<proteinExistence type="inferred from homology"/>